<protein>
    <submittedName>
        <fullName evidence="1">ATP-grasp fold amidoligase family protein</fullName>
    </submittedName>
</protein>
<name>A0ABU6J095_9ACTN</name>
<organism evidence="1 2">
    <name type="scientific">Adlercreutzia shanghongiae</name>
    <dbReference type="NCBI Taxonomy" id="3111773"/>
    <lineage>
        <taxon>Bacteria</taxon>
        <taxon>Bacillati</taxon>
        <taxon>Actinomycetota</taxon>
        <taxon>Coriobacteriia</taxon>
        <taxon>Eggerthellales</taxon>
        <taxon>Eggerthellaceae</taxon>
        <taxon>Adlercreutzia</taxon>
    </lineage>
</organism>
<keyword evidence="2" id="KW-1185">Reference proteome</keyword>
<reference evidence="1 2" key="1">
    <citation type="submission" date="2024-01" db="EMBL/GenBank/DDBJ databases">
        <title>novel species in genus Adlercreutzia.</title>
        <authorList>
            <person name="Liu X."/>
        </authorList>
    </citation>
    <scope>NUCLEOTIDE SEQUENCE [LARGE SCALE GENOMIC DNA]</scope>
    <source>
        <strain evidence="1 2">R22</strain>
    </source>
</reference>
<sequence length="321" mass="37144">MLRQKLKTLSRLLSRGGQGIPLAVFNNMVHLGFFDRVSDERFLKLAFRANVHAPLRLESPETFNEKLQWLKIHDRNPLYTSMVDKIAVKEWVAQSIGEEHVVPTLACWDSAEAVDVSALPSRFVLKTNHDSGSVIVCNDKAYFDIESAKATLDRALSRNLYLATREWPYKGVVPRIFAESHLADFYYSDAGSKESSGILVDIPDYKFMCFDGVVRSIFTCTSRMDDDLRVDFFDCEWNHMPFTRRYPNADRIPKRPERLSDMIRLAESLSKEIPFVRVDFYEIGNRVFFGEMTFYPGSGFERFEPIEWDYALGSWLTLPRM</sequence>
<dbReference type="InterPro" id="IPR029465">
    <property type="entry name" value="ATPgrasp_TupA"/>
</dbReference>
<gene>
    <name evidence="1" type="ORF">VJ920_09450</name>
</gene>
<comment type="caution">
    <text evidence="1">The sequence shown here is derived from an EMBL/GenBank/DDBJ whole genome shotgun (WGS) entry which is preliminary data.</text>
</comment>
<dbReference type="EMBL" id="JAYMFH010000014">
    <property type="protein sequence ID" value="MEC4295536.1"/>
    <property type="molecule type" value="Genomic_DNA"/>
</dbReference>
<dbReference type="Proteomes" id="UP001343724">
    <property type="component" value="Unassembled WGS sequence"/>
</dbReference>
<proteinExistence type="predicted"/>
<evidence type="ECO:0000313" key="1">
    <source>
        <dbReference type="EMBL" id="MEC4295536.1"/>
    </source>
</evidence>
<dbReference type="Pfam" id="PF14305">
    <property type="entry name" value="ATPgrasp_TupA"/>
    <property type="match status" value="1"/>
</dbReference>
<dbReference type="RefSeq" id="WP_326454981.1">
    <property type="nucleotide sequence ID" value="NZ_JAYMFH010000014.1"/>
</dbReference>
<accession>A0ABU6J095</accession>
<evidence type="ECO:0000313" key="2">
    <source>
        <dbReference type="Proteomes" id="UP001343724"/>
    </source>
</evidence>